<reference evidence="3" key="1">
    <citation type="journal article" date="2020" name="Stud. Mycol.">
        <title>101 Dothideomycetes genomes: a test case for predicting lifestyles and emergence of pathogens.</title>
        <authorList>
            <person name="Haridas S."/>
            <person name="Albert R."/>
            <person name="Binder M."/>
            <person name="Bloem J."/>
            <person name="Labutti K."/>
            <person name="Salamov A."/>
            <person name="Andreopoulos B."/>
            <person name="Baker S."/>
            <person name="Barry K."/>
            <person name="Bills G."/>
            <person name="Bluhm B."/>
            <person name="Cannon C."/>
            <person name="Castanera R."/>
            <person name="Culley D."/>
            <person name="Daum C."/>
            <person name="Ezra D."/>
            <person name="Gonzalez J."/>
            <person name="Henrissat B."/>
            <person name="Kuo A."/>
            <person name="Liang C."/>
            <person name="Lipzen A."/>
            <person name="Lutzoni F."/>
            <person name="Magnuson J."/>
            <person name="Mondo S."/>
            <person name="Nolan M."/>
            <person name="Ohm R."/>
            <person name="Pangilinan J."/>
            <person name="Park H.-J."/>
            <person name="Ramirez L."/>
            <person name="Alfaro M."/>
            <person name="Sun H."/>
            <person name="Tritt A."/>
            <person name="Yoshinaga Y."/>
            <person name="Zwiers L.-H."/>
            <person name="Turgeon B."/>
            <person name="Goodwin S."/>
            <person name="Spatafora J."/>
            <person name="Crous P."/>
            <person name="Grigoriev I."/>
        </authorList>
    </citation>
    <scope>NUCLEOTIDE SEQUENCE</scope>
    <source>
        <strain evidence="3">CBS 260.36</strain>
    </source>
</reference>
<feature type="compositionally biased region" description="Basic and acidic residues" evidence="1">
    <location>
        <begin position="282"/>
        <end position="291"/>
    </location>
</feature>
<dbReference type="Proteomes" id="UP000799439">
    <property type="component" value="Unassembled WGS sequence"/>
</dbReference>
<dbReference type="Gene3D" id="1.10.10.10">
    <property type="entry name" value="Winged helix-like DNA-binding domain superfamily/Winged helix DNA-binding domain"/>
    <property type="match status" value="1"/>
</dbReference>
<organism evidence="3 4">
    <name type="scientific">Myriangium duriaei CBS 260.36</name>
    <dbReference type="NCBI Taxonomy" id="1168546"/>
    <lineage>
        <taxon>Eukaryota</taxon>
        <taxon>Fungi</taxon>
        <taxon>Dikarya</taxon>
        <taxon>Ascomycota</taxon>
        <taxon>Pezizomycotina</taxon>
        <taxon>Dothideomycetes</taxon>
        <taxon>Dothideomycetidae</taxon>
        <taxon>Myriangiales</taxon>
        <taxon>Myriangiaceae</taxon>
        <taxon>Myriangium</taxon>
    </lineage>
</organism>
<protein>
    <recommendedName>
        <fullName evidence="2">Peroxisome membrane anchor protein Pex14p N-terminal domain-containing protein</fullName>
    </recommendedName>
</protein>
<feature type="compositionally biased region" description="Low complexity" evidence="1">
    <location>
        <begin position="264"/>
        <end position="281"/>
    </location>
</feature>
<evidence type="ECO:0000256" key="1">
    <source>
        <dbReference type="SAM" id="MobiDB-lite"/>
    </source>
</evidence>
<evidence type="ECO:0000259" key="2">
    <source>
        <dbReference type="Pfam" id="PF04695"/>
    </source>
</evidence>
<keyword evidence="4" id="KW-1185">Reference proteome</keyword>
<feature type="compositionally biased region" description="Polar residues" evidence="1">
    <location>
        <begin position="122"/>
        <end position="138"/>
    </location>
</feature>
<evidence type="ECO:0000313" key="3">
    <source>
        <dbReference type="EMBL" id="KAF2157778.1"/>
    </source>
</evidence>
<sequence length="390" mass="41468">MAEDDKPSQPAIPAWQQKPQQDQNPLSEPPQSASSSSPATSDTEPTVVHDSTTTTTTSSATDPLPASSSASYSKEEVQRFLLDPAVRDAPDSAKRSFLISKGVPQSVIDDILLSQASQPTPSFSTTEFASSHPSSSAPRDNPPIVTYPEFLLKPTKPPPLVTLPRLLNTAYVFGSLALIGYGVTTYLIKPMSASLTHARHDLALHADARTQALNAKLEKVVSRVPPPKKPSGSEEAAAAGAEAKEESEAGDPTELFYADVGVQTSPPASRRSSTTTTTSSSAEEKAKPEAVHTGRLTCIREEMEVLLSAETRSEEVGRELDESVAGLREYLNGLVYSPPANMEFGVWNPALPQGGKSDAVGKLRDEIRGVKGVLLSARRFPARGAVRTGA</sequence>
<gene>
    <name evidence="3" type="ORF">K461DRAFT_290059</name>
</gene>
<dbReference type="AlphaFoldDB" id="A0A9P4J9G3"/>
<feature type="compositionally biased region" description="Low complexity" evidence="1">
    <location>
        <begin position="25"/>
        <end position="71"/>
    </location>
</feature>
<name>A0A9P4J9G3_9PEZI</name>
<accession>A0A9P4J9G3</accession>
<feature type="domain" description="Peroxisome membrane anchor protein Pex14p N-terminal" evidence="2">
    <location>
        <begin position="78"/>
        <end position="112"/>
    </location>
</feature>
<dbReference type="EMBL" id="ML996081">
    <property type="protein sequence ID" value="KAF2157778.1"/>
    <property type="molecule type" value="Genomic_DNA"/>
</dbReference>
<dbReference type="InterPro" id="IPR006785">
    <property type="entry name" value="Pex14_N"/>
</dbReference>
<feature type="region of interest" description="Disordered" evidence="1">
    <location>
        <begin position="1"/>
        <end position="76"/>
    </location>
</feature>
<dbReference type="InterPro" id="IPR036388">
    <property type="entry name" value="WH-like_DNA-bd_sf"/>
</dbReference>
<evidence type="ECO:0000313" key="4">
    <source>
        <dbReference type="Proteomes" id="UP000799439"/>
    </source>
</evidence>
<comment type="caution">
    <text evidence="3">The sequence shown here is derived from an EMBL/GenBank/DDBJ whole genome shotgun (WGS) entry which is preliminary data.</text>
</comment>
<proteinExistence type="predicted"/>
<dbReference type="Pfam" id="PF04695">
    <property type="entry name" value="Pex14_N"/>
    <property type="match status" value="1"/>
</dbReference>
<dbReference type="OrthoDB" id="441517at2759"/>
<feature type="region of interest" description="Disordered" evidence="1">
    <location>
        <begin position="122"/>
        <end position="142"/>
    </location>
</feature>
<feature type="region of interest" description="Disordered" evidence="1">
    <location>
        <begin position="219"/>
        <end position="291"/>
    </location>
</feature>